<accession>A0ABQ7YXW9</accession>
<name>A0ABQ7YXW9_BRANA</name>
<keyword evidence="1" id="KW-0479">Metal-binding</keyword>
<dbReference type="SMART" id="SM00575">
    <property type="entry name" value="ZnF_PMZ"/>
    <property type="match status" value="1"/>
</dbReference>
<evidence type="ECO:0000313" key="7">
    <source>
        <dbReference type="EMBL" id="KAH0872760.1"/>
    </source>
</evidence>
<dbReference type="InterPro" id="IPR006564">
    <property type="entry name" value="Znf_PMZ"/>
</dbReference>
<sequence>MTRIVPLRNGIPLTELLSNVFREFFDDADVFHTVVLSYWPPNSKELATGLTTPPVMLTNDEAVSYFYQHFQANKGMNLFVTFNIQPQPHPISHVDENPLSFTTPNQPIKKTHSPYSSSALRHPSTAGSQIPGFSLFNDDDLNLSHVCLPIHPQNSPHVQTQSTPPVRSPSYPQSCPPIHRATAVSQIPGSSLSTHDNLDQEFPVVEDSGPSKTNRYSLLDETLFCQDELLEKMFKEDPDNIPDSWATNEDEDTTSDASLPADIDGVQTHGYDQDFWAPLIGNPLGGSDAAKVMAGIEVPKTAPHIIHCTTGDAFDHTVLVSGELPPYCKPEVGSSSLPVHPRSCPSVQPRSDIGIEKWSRTYFPGNRYNLLSSNVAEQLNKAISKSIASPIVEMFMFIQRMVNLWFSARRTKSAKHRGFVTPEVDKVMQTHIRLTKGNKIYPAKEWTYSVRGLFGHPNTVHLDTKACTCQVFQKLKIPCGHAMLAVDSIGLPYTQLVGDCYKTQHWIETYYGVILPEATILFPLIFQMSPLTHQRLAAHLADRRTSGFLPHKRSRLPRNQRSFPTNVAAAVAQAITALTVLSPSDCGESYIHMSSLLDREFT</sequence>
<feature type="domain" description="SWIM-type" evidence="6">
    <location>
        <begin position="458"/>
        <end position="490"/>
    </location>
</feature>
<evidence type="ECO:0000256" key="1">
    <source>
        <dbReference type="ARBA" id="ARBA00022723"/>
    </source>
</evidence>
<evidence type="ECO:0000256" key="5">
    <source>
        <dbReference type="SAM" id="MobiDB-lite"/>
    </source>
</evidence>
<evidence type="ECO:0000256" key="3">
    <source>
        <dbReference type="ARBA" id="ARBA00022833"/>
    </source>
</evidence>
<dbReference type="EMBL" id="JAGKQM010000016">
    <property type="protein sequence ID" value="KAH0872760.1"/>
    <property type="molecule type" value="Genomic_DNA"/>
</dbReference>
<feature type="region of interest" description="Disordered" evidence="5">
    <location>
        <begin position="153"/>
        <end position="173"/>
    </location>
</feature>
<protein>
    <recommendedName>
        <fullName evidence="6">SWIM-type domain-containing protein</fullName>
    </recommendedName>
</protein>
<evidence type="ECO:0000256" key="4">
    <source>
        <dbReference type="PROSITE-ProRule" id="PRU00325"/>
    </source>
</evidence>
<gene>
    <name evidence="7" type="ORF">HID58_070122</name>
</gene>
<evidence type="ECO:0000259" key="6">
    <source>
        <dbReference type="PROSITE" id="PS50966"/>
    </source>
</evidence>
<feature type="region of interest" description="Disordered" evidence="5">
    <location>
        <begin position="237"/>
        <end position="264"/>
    </location>
</feature>
<proteinExistence type="predicted"/>
<dbReference type="Proteomes" id="UP000824890">
    <property type="component" value="Unassembled WGS sequence"/>
</dbReference>
<dbReference type="Pfam" id="PF04434">
    <property type="entry name" value="SWIM"/>
    <property type="match status" value="1"/>
</dbReference>
<keyword evidence="2 4" id="KW-0863">Zinc-finger</keyword>
<keyword evidence="3" id="KW-0862">Zinc</keyword>
<comment type="caution">
    <text evidence="7">The sequence shown here is derived from an EMBL/GenBank/DDBJ whole genome shotgun (WGS) entry which is preliminary data.</text>
</comment>
<keyword evidence="8" id="KW-1185">Reference proteome</keyword>
<evidence type="ECO:0000313" key="8">
    <source>
        <dbReference type="Proteomes" id="UP000824890"/>
    </source>
</evidence>
<reference evidence="7 8" key="1">
    <citation type="submission" date="2021-05" db="EMBL/GenBank/DDBJ databases">
        <title>Genome Assembly of Synthetic Allotetraploid Brassica napus Reveals Homoeologous Exchanges between Subgenomes.</title>
        <authorList>
            <person name="Davis J.T."/>
        </authorList>
    </citation>
    <scope>NUCLEOTIDE SEQUENCE [LARGE SCALE GENOMIC DNA]</scope>
    <source>
        <strain evidence="8">cv. Da-Ae</strain>
        <tissue evidence="7">Seedling</tissue>
    </source>
</reference>
<dbReference type="InterPro" id="IPR007527">
    <property type="entry name" value="Znf_SWIM"/>
</dbReference>
<dbReference type="PROSITE" id="PS50966">
    <property type="entry name" value="ZF_SWIM"/>
    <property type="match status" value="1"/>
</dbReference>
<evidence type="ECO:0000256" key="2">
    <source>
        <dbReference type="ARBA" id="ARBA00022771"/>
    </source>
</evidence>
<organism evidence="7 8">
    <name type="scientific">Brassica napus</name>
    <name type="common">Rape</name>
    <dbReference type="NCBI Taxonomy" id="3708"/>
    <lineage>
        <taxon>Eukaryota</taxon>
        <taxon>Viridiplantae</taxon>
        <taxon>Streptophyta</taxon>
        <taxon>Embryophyta</taxon>
        <taxon>Tracheophyta</taxon>
        <taxon>Spermatophyta</taxon>
        <taxon>Magnoliopsida</taxon>
        <taxon>eudicotyledons</taxon>
        <taxon>Gunneridae</taxon>
        <taxon>Pentapetalae</taxon>
        <taxon>rosids</taxon>
        <taxon>malvids</taxon>
        <taxon>Brassicales</taxon>
        <taxon>Brassicaceae</taxon>
        <taxon>Brassiceae</taxon>
        <taxon>Brassica</taxon>
    </lineage>
</organism>